<sequence>MTTAIDAVQTQILPRVCGIPLVPSAICGVVQPQLAVQTTPLQRADFPGLARIQDVALDTLLEKSSGGSALAVNVKHAELAVKDLVAAVRASNLSIKSVLADALSNFAADAHSAGHGLQRLTARMHVAVDSIASLNTYALRTIEAATERTSAEIERTVRRAFEASIDGLSSQLTRVIVEATTTMVALDRLEDRLFEIRSLCVPEALLTEVELHDLLWTIWSILGSNKEKIRDLRHREAVLREVAQYRAVALAYVSAAAQTLQGLEAELSELRDRLTGVAAGPHDMPVEVHLASIERSIRRFDAGAQGRGHVIDA</sequence>
<organism evidence="1 2">
    <name type="scientific">Lentinus tigrinus ALCF2SS1-6</name>
    <dbReference type="NCBI Taxonomy" id="1328759"/>
    <lineage>
        <taxon>Eukaryota</taxon>
        <taxon>Fungi</taxon>
        <taxon>Dikarya</taxon>
        <taxon>Basidiomycota</taxon>
        <taxon>Agaricomycotina</taxon>
        <taxon>Agaricomycetes</taxon>
        <taxon>Polyporales</taxon>
        <taxon>Polyporaceae</taxon>
        <taxon>Lentinus</taxon>
    </lineage>
</organism>
<accession>A0A5C2RPZ1</accession>
<proteinExistence type="predicted"/>
<dbReference type="AlphaFoldDB" id="A0A5C2RPZ1"/>
<evidence type="ECO:0000313" key="1">
    <source>
        <dbReference type="EMBL" id="RPD53698.1"/>
    </source>
</evidence>
<gene>
    <name evidence="1" type="ORF">L227DRAFT_512802</name>
</gene>
<dbReference type="EMBL" id="ML122317">
    <property type="protein sequence ID" value="RPD53698.1"/>
    <property type="molecule type" value="Genomic_DNA"/>
</dbReference>
<dbReference type="STRING" id="1328759.A0A5C2RPZ1"/>
<protein>
    <submittedName>
        <fullName evidence="1">Uncharacterized protein</fullName>
    </submittedName>
</protein>
<name>A0A5C2RPZ1_9APHY</name>
<dbReference type="OrthoDB" id="2744237at2759"/>
<dbReference type="Proteomes" id="UP000313359">
    <property type="component" value="Unassembled WGS sequence"/>
</dbReference>
<evidence type="ECO:0000313" key="2">
    <source>
        <dbReference type="Proteomes" id="UP000313359"/>
    </source>
</evidence>
<reference evidence="1" key="1">
    <citation type="journal article" date="2018" name="Genome Biol. Evol.">
        <title>Genomics and development of Lentinus tigrinus, a white-rot wood-decaying mushroom with dimorphic fruiting bodies.</title>
        <authorList>
            <person name="Wu B."/>
            <person name="Xu Z."/>
            <person name="Knudson A."/>
            <person name="Carlson A."/>
            <person name="Chen N."/>
            <person name="Kovaka S."/>
            <person name="LaButti K."/>
            <person name="Lipzen A."/>
            <person name="Pennachio C."/>
            <person name="Riley R."/>
            <person name="Schakwitz W."/>
            <person name="Umezawa K."/>
            <person name="Ohm R.A."/>
            <person name="Grigoriev I.V."/>
            <person name="Nagy L.G."/>
            <person name="Gibbons J."/>
            <person name="Hibbett D."/>
        </authorList>
    </citation>
    <scope>NUCLEOTIDE SEQUENCE [LARGE SCALE GENOMIC DNA]</scope>
    <source>
        <strain evidence="1">ALCF2SS1-6</strain>
    </source>
</reference>
<keyword evidence="2" id="KW-1185">Reference proteome</keyword>